<name>A0ABP9S660_9ACTN</name>
<reference evidence="2" key="1">
    <citation type="journal article" date="2019" name="Int. J. Syst. Evol. Microbiol.">
        <title>The Global Catalogue of Microorganisms (GCM) 10K type strain sequencing project: providing services to taxonomists for standard genome sequencing and annotation.</title>
        <authorList>
            <consortium name="The Broad Institute Genomics Platform"/>
            <consortium name="The Broad Institute Genome Sequencing Center for Infectious Disease"/>
            <person name="Wu L."/>
            <person name="Ma J."/>
        </authorList>
    </citation>
    <scope>NUCLEOTIDE SEQUENCE [LARGE SCALE GENOMIC DNA]</scope>
    <source>
        <strain evidence="2">JCM 18304</strain>
    </source>
</reference>
<sequence>MVSRPTRSLTAASPPWIGVNFWSAAGGPFMWRQFDEQTVSTELAALAELGLNVTRSFCFWPDFHPEPYRIDETMIGHFRRFLDLHEQHGLRTIPTFIIGGMSGRNFDPSWRRGGNLYADGYLLGRQAAYIRTVVAGIADHPAIAGWLISNEMHFYGGSDEHENIRAWAELMTQAVRAGGGRGPVSLGDGVLGVDLYGEDNGFRLRELRETIDWIGPHLYGMGDDLIRQHLLIAFKLELANTFGLPVVLEEFGLTSNFSSEEHAGDYYRQVLHSALAAGATGFIAWNNTDFNLVDQPPYSHHPFELHFGIMTPDQQPKQAAREMSAFARTLGEIDLPRCTRADTDTIMVVPQWLDGETSGVEDGAADVEFEILHQAYVSARLAGLTPLLVREADGIPEAKLVLVPCGRRLSGPTWRRLEHLAHEGALVYVSYFSGDIPAQRGPWHPDFDGMFGIRHGLRYGLVTPVHADEVELRLDRPFGGLNPGDSLGFRAAGSYSGRSRLPFEPVDAQAVATADGQPALVTRRTGRGQIVLLGYPVEYFAARTPDVNPDGAVRLYRALGVEADALPSVDNGGDPRLIVDALVRDDGARFAIVISEHAEPVTATVGGAEVSLPAFGATVVRL</sequence>
<evidence type="ECO:0000313" key="2">
    <source>
        <dbReference type="Proteomes" id="UP001501570"/>
    </source>
</evidence>
<dbReference type="EMBL" id="BAABJQ010000015">
    <property type="protein sequence ID" value="GAA5191025.1"/>
    <property type="molecule type" value="Genomic_DNA"/>
</dbReference>
<dbReference type="RefSeq" id="WP_345632971.1">
    <property type="nucleotide sequence ID" value="NZ_BAABJQ010000015.1"/>
</dbReference>
<dbReference type="Proteomes" id="UP001501570">
    <property type="component" value="Unassembled WGS sequence"/>
</dbReference>
<proteinExistence type="predicted"/>
<keyword evidence="2" id="KW-1185">Reference proteome</keyword>
<gene>
    <name evidence="1" type="ORF">GCM10023322_47480</name>
</gene>
<dbReference type="InterPro" id="IPR017853">
    <property type="entry name" value="GH"/>
</dbReference>
<comment type="caution">
    <text evidence="1">The sequence shown here is derived from an EMBL/GenBank/DDBJ whole genome shotgun (WGS) entry which is preliminary data.</text>
</comment>
<evidence type="ECO:0000313" key="1">
    <source>
        <dbReference type="EMBL" id="GAA5191025.1"/>
    </source>
</evidence>
<organism evidence="1 2">
    <name type="scientific">Rugosimonospora acidiphila</name>
    <dbReference type="NCBI Taxonomy" id="556531"/>
    <lineage>
        <taxon>Bacteria</taxon>
        <taxon>Bacillati</taxon>
        <taxon>Actinomycetota</taxon>
        <taxon>Actinomycetes</taxon>
        <taxon>Micromonosporales</taxon>
        <taxon>Micromonosporaceae</taxon>
        <taxon>Rugosimonospora</taxon>
    </lineage>
</organism>
<protein>
    <submittedName>
        <fullName evidence="1">Cellulase family glycosylhydrolase</fullName>
    </submittedName>
</protein>
<accession>A0ABP9S660</accession>
<dbReference type="InterPro" id="IPR029062">
    <property type="entry name" value="Class_I_gatase-like"/>
</dbReference>
<dbReference type="Gene3D" id="3.20.20.80">
    <property type="entry name" value="Glycosidases"/>
    <property type="match status" value="1"/>
</dbReference>
<dbReference type="Gene3D" id="3.40.50.880">
    <property type="match status" value="1"/>
</dbReference>
<dbReference type="SUPFAM" id="SSF51445">
    <property type="entry name" value="(Trans)glycosidases"/>
    <property type="match status" value="1"/>
</dbReference>